<reference evidence="1 2" key="1">
    <citation type="submission" date="2016-05" db="EMBL/GenBank/DDBJ databases">
        <authorList>
            <person name="Gu J."/>
        </authorList>
    </citation>
    <scope>NUCLEOTIDE SEQUENCE [LARGE SCALE GENOMIC DNA]</scope>
    <source>
        <strain evidence="1 2">ACCC40021</strain>
    </source>
</reference>
<keyword evidence="2" id="KW-1185">Reference proteome</keyword>
<gene>
    <name evidence="1" type="ORF">A7J05_22535</name>
</gene>
<protein>
    <submittedName>
        <fullName evidence="1">Uncharacterized protein</fullName>
    </submittedName>
</protein>
<accession>A0ABM6GWQ3</accession>
<dbReference type="Proteomes" id="UP000187191">
    <property type="component" value="Chromosome"/>
</dbReference>
<dbReference type="EMBL" id="CP015588">
    <property type="protein sequence ID" value="APY88104.1"/>
    <property type="molecule type" value="Genomic_DNA"/>
</dbReference>
<organism evidence="1 2">
    <name type="scientific">Streptomyces alfalfae</name>
    <dbReference type="NCBI Taxonomy" id="1642299"/>
    <lineage>
        <taxon>Bacteria</taxon>
        <taxon>Bacillati</taxon>
        <taxon>Actinomycetota</taxon>
        <taxon>Actinomycetes</taxon>
        <taxon>Kitasatosporales</taxon>
        <taxon>Streptomycetaceae</taxon>
        <taxon>Streptomyces</taxon>
    </lineage>
</organism>
<name>A0ABM6GWQ3_9ACTN</name>
<evidence type="ECO:0000313" key="1">
    <source>
        <dbReference type="EMBL" id="APY88104.1"/>
    </source>
</evidence>
<evidence type="ECO:0000313" key="2">
    <source>
        <dbReference type="Proteomes" id="UP000187191"/>
    </source>
</evidence>
<proteinExistence type="predicted"/>
<sequence length="167" mass="17899">MVHFDVSLAQRPVGLREVEVADFTPQGSAALPSLLDLQAAKFRVTLAGESPPDEQSALHRGDACVIVFIRLRRDELQLARGDALFDRVGGVEHLLLAVDEGPDHQSCGLTALGALAVVRGVVGREITGFAANAASRSETAEGPCLRRVDGQRPKQLGQFLNRRVLSP</sequence>